<dbReference type="Pfam" id="PF02687">
    <property type="entry name" value="FtsX"/>
    <property type="match status" value="2"/>
</dbReference>
<dbReference type="InterPro" id="IPR025857">
    <property type="entry name" value="MacB_PCD"/>
</dbReference>
<evidence type="ECO:0000256" key="4">
    <source>
        <dbReference type="ARBA" id="ARBA00022692"/>
    </source>
</evidence>
<comment type="subcellular location">
    <subcellularLocation>
        <location evidence="1">Cell membrane</location>
        <topology evidence="1">Multi-pass membrane protein</topology>
    </subcellularLocation>
</comment>
<dbReference type="PANTHER" id="PTHR30489:SF0">
    <property type="entry name" value="LIPOPROTEIN-RELEASING SYSTEM TRANSMEMBRANE PROTEIN LOLE"/>
    <property type="match status" value="1"/>
</dbReference>
<gene>
    <name evidence="10" type="ORF">ENO59_00140</name>
</gene>
<proteinExistence type="inferred from homology"/>
<evidence type="ECO:0000259" key="9">
    <source>
        <dbReference type="Pfam" id="PF12704"/>
    </source>
</evidence>
<feature type="transmembrane region" description="Helical" evidence="7">
    <location>
        <begin position="353"/>
        <end position="372"/>
    </location>
</feature>
<feature type="transmembrane region" description="Helical" evidence="7">
    <location>
        <begin position="472"/>
        <end position="490"/>
    </location>
</feature>
<feature type="transmembrane region" description="Helical" evidence="7">
    <location>
        <begin position="393"/>
        <end position="413"/>
    </location>
</feature>
<feature type="transmembrane region" description="Helical" evidence="7">
    <location>
        <begin position="757"/>
        <end position="787"/>
    </location>
</feature>
<feature type="domain" description="ABC3 transporter permease C-terminal" evidence="8">
    <location>
        <begin position="252"/>
        <end position="376"/>
    </location>
</feature>
<keyword evidence="6 7" id="KW-0472">Membrane</keyword>
<evidence type="ECO:0000256" key="2">
    <source>
        <dbReference type="ARBA" id="ARBA00005236"/>
    </source>
</evidence>
<evidence type="ECO:0000259" key="8">
    <source>
        <dbReference type="Pfam" id="PF02687"/>
    </source>
</evidence>
<evidence type="ECO:0000256" key="6">
    <source>
        <dbReference type="ARBA" id="ARBA00023136"/>
    </source>
</evidence>
<comment type="similarity">
    <text evidence="2">Belongs to the ABC-4 integral membrane protein family. LolC/E subfamily.</text>
</comment>
<feature type="transmembrane region" description="Helical" evidence="7">
    <location>
        <begin position="251"/>
        <end position="273"/>
    </location>
</feature>
<accession>A0A7V2AYD2</accession>
<dbReference type="InterPro" id="IPR003838">
    <property type="entry name" value="ABC3_permease_C"/>
</dbReference>
<feature type="domain" description="MacB-like periplasmic core" evidence="9">
    <location>
        <begin position="21"/>
        <end position="215"/>
    </location>
</feature>
<feature type="transmembrane region" description="Helical" evidence="7">
    <location>
        <begin position="419"/>
        <end position="451"/>
    </location>
</feature>
<name>A0A7V2AYD2_RHOMR</name>
<feature type="transmembrane region" description="Helical" evidence="7">
    <location>
        <begin position="799"/>
        <end position="822"/>
    </location>
</feature>
<keyword evidence="4 7" id="KW-0812">Transmembrane</keyword>
<protein>
    <submittedName>
        <fullName evidence="10">FtsX-like permease family protein</fullName>
    </submittedName>
</protein>
<dbReference type="GO" id="GO:0098797">
    <property type="term" value="C:plasma membrane protein complex"/>
    <property type="evidence" value="ECO:0007669"/>
    <property type="project" value="TreeGrafter"/>
</dbReference>
<comment type="caution">
    <text evidence="10">The sequence shown here is derived from an EMBL/GenBank/DDBJ whole genome shotgun (WGS) entry which is preliminary data.</text>
</comment>
<evidence type="ECO:0000313" key="10">
    <source>
        <dbReference type="EMBL" id="HER94920.1"/>
    </source>
</evidence>
<dbReference type="PANTHER" id="PTHR30489">
    <property type="entry name" value="LIPOPROTEIN-RELEASING SYSTEM TRANSMEMBRANE PROTEIN LOLE"/>
    <property type="match status" value="1"/>
</dbReference>
<evidence type="ECO:0000256" key="3">
    <source>
        <dbReference type="ARBA" id="ARBA00022475"/>
    </source>
</evidence>
<feature type="domain" description="ABC3 transporter permease C-terminal" evidence="8">
    <location>
        <begin position="715"/>
        <end position="832"/>
    </location>
</feature>
<evidence type="ECO:0000256" key="1">
    <source>
        <dbReference type="ARBA" id="ARBA00004651"/>
    </source>
</evidence>
<keyword evidence="5 7" id="KW-1133">Transmembrane helix</keyword>
<feature type="transmembrane region" description="Helical" evidence="7">
    <location>
        <begin position="712"/>
        <end position="734"/>
    </location>
</feature>
<evidence type="ECO:0000256" key="5">
    <source>
        <dbReference type="ARBA" id="ARBA00022989"/>
    </source>
</evidence>
<keyword evidence="3" id="KW-1003">Cell membrane</keyword>
<reference evidence="10" key="1">
    <citation type="journal article" date="2020" name="mSystems">
        <title>Genome- and Community-Level Interaction Insights into Carbon Utilization and Element Cycling Functions of Hydrothermarchaeota in Hydrothermal Sediment.</title>
        <authorList>
            <person name="Zhou Z."/>
            <person name="Liu Y."/>
            <person name="Xu W."/>
            <person name="Pan J."/>
            <person name="Luo Z.H."/>
            <person name="Li M."/>
        </authorList>
    </citation>
    <scope>NUCLEOTIDE SEQUENCE [LARGE SCALE GENOMIC DNA]</scope>
    <source>
        <strain evidence="10">SpSt-143</strain>
    </source>
</reference>
<dbReference type="Pfam" id="PF12704">
    <property type="entry name" value="MacB_PCD"/>
    <property type="match status" value="2"/>
</dbReference>
<feature type="domain" description="MacB-like periplasmic core" evidence="9">
    <location>
        <begin position="473"/>
        <end position="679"/>
    </location>
</feature>
<evidence type="ECO:0000256" key="7">
    <source>
        <dbReference type="SAM" id="Phobius"/>
    </source>
</evidence>
<dbReference type="AlphaFoldDB" id="A0A7V2AYD2"/>
<feature type="transmembrane region" description="Helical" evidence="7">
    <location>
        <begin position="296"/>
        <end position="319"/>
    </location>
</feature>
<dbReference type="EMBL" id="DSGB01000001">
    <property type="protein sequence ID" value="HER94920.1"/>
    <property type="molecule type" value="Genomic_DNA"/>
</dbReference>
<dbReference type="InterPro" id="IPR051447">
    <property type="entry name" value="Lipoprotein-release_system"/>
</dbReference>
<sequence length="839" mass="90667">MSRLLRRAGRRYLERHPWLFALSVVGVMLGVALVVAVDLARNSAQRAFHQSVDAVTGKATHQIVAPTGVADTLYRWLRCEVGLRQIAPVVERYVQLGDRVLQLLGIDPLAEAPFRPYIHPGSGLDLAAFLTQRHAAVLARTTAEALALSVGDTFSVQIDGQRRLLRLTGLLEPVEARTVEALASLILVDVSTAQEQFGMPGRLSRIDVILSPSEAARLRALLPSGTELLTVRMRTETAAQMTRAFSLNLQAMSLLALMVAMFMIYNTMTFAVLKRRVFMGRLRALGVTRGEILREVLFEAAWIGGIGTLLGLLVGYVLAQGLVRLVTQTINDLYYVLVVRRVVLEGWTLAKGMALGLGASLLAALAPAHEAARVSPQLALLAMPEAALRPIKILRLVGLGLLLGVGSVGVLLISSRSLVLGYLGLLAFIGAMVLEAPVVLTMVAGGVRFALGRLLGVTGRMAARALVTYRQRTAVAVAALSVALSATIGVEVMVQSFRATLVGWLNYTLQADVYVQPPSPVARRPEATIDPEVVRRIRQMPGVADVYAIRRLAVMTEHGEAELGAFEVSPVTPRTFRFKEGNPSAIWAQFGQAPHVIVSEPFSYRFGVHAGDTLQLLTPRGWQPFAVVGVFYDYGSDVGVVLMERSVYRKYFDDAAVTGLALYAAPGVSVDTLVVQLAQATADRQVLLIRANRALRAASLEVFDRTFQVTTVLRLVTILVAFIGIVAALMAIALERGRELAVLRALGLMPQELRRHVVLHTALIGVSAGLLALPLGIGLAAGLIYVINWRSFGWTLQLLVPVEVLLEALALALGAALLAGIYPAWKMARLQPAEALRYA</sequence>
<dbReference type="GO" id="GO:0044874">
    <property type="term" value="P:lipoprotein localization to outer membrane"/>
    <property type="evidence" value="ECO:0007669"/>
    <property type="project" value="TreeGrafter"/>
</dbReference>
<organism evidence="10">
    <name type="scientific">Rhodothermus marinus</name>
    <name type="common">Rhodothermus obamensis</name>
    <dbReference type="NCBI Taxonomy" id="29549"/>
    <lineage>
        <taxon>Bacteria</taxon>
        <taxon>Pseudomonadati</taxon>
        <taxon>Rhodothermota</taxon>
        <taxon>Rhodothermia</taxon>
        <taxon>Rhodothermales</taxon>
        <taxon>Rhodothermaceae</taxon>
        <taxon>Rhodothermus</taxon>
    </lineage>
</organism>